<comment type="caution">
    <text evidence="1">The sequence shown here is derived from an EMBL/GenBank/DDBJ whole genome shotgun (WGS) entry which is preliminary data.</text>
</comment>
<organism evidence="1 2">
    <name type="scientific">Kibdelosporangium lantanae</name>
    <dbReference type="NCBI Taxonomy" id="1497396"/>
    <lineage>
        <taxon>Bacteria</taxon>
        <taxon>Bacillati</taxon>
        <taxon>Actinomycetota</taxon>
        <taxon>Actinomycetes</taxon>
        <taxon>Pseudonocardiales</taxon>
        <taxon>Pseudonocardiaceae</taxon>
        <taxon>Kibdelosporangium</taxon>
    </lineage>
</organism>
<dbReference type="Proteomes" id="UP001597045">
    <property type="component" value="Unassembled WGS sequence"/>
</dbReference>
<feature type="non-terminal residue" evidence="1">
    <location>
        <position position="90"/>
    </location>
</feature>
<name>A0ABW3MKI8_9PSEU</name>
<dbReference type="EMBL" id="JBHTIS010003358">
    <property type="protein sequence ID" value="MFD1051141.1"/>
    <property type="molecule type" value="Genomic_DNA"/>
</dbReference>
<dbReference type="InterPro" id="IPR018650">
    <property type="entry name" value="STSV1_Orf64"/>
</dbReference>
<evidence type="ECO:0000313" key="2">
    <source>
        <dbReference type="Proteomes" id="UP001597045"/>
    </source>
</evidence>
<keyword evidence="2" id="KW-1185">Reference proteome</keyword>
<sequence>MITTLPAPTRPTLRRLPWGLGGALVVPYAMLSITNHLGLRTTGFDLGIFEQAVRGYAHLRAPVSELKGPGYVLLGDHFHPILALLAPLYR</sequence>
<proteinExistence type="predicted"/>
<evidence type="ECO:0000313" key="1">
    <source>
        <dbReference type="EMBL" id="MFD1051141.1"/>
    </source>
</evidence>
<dbReference type="Pfam" id="PF09852">
    <property type="entry name" value="DUF2079"/>
    <property type="match status" value="1"/>
</dbReference>
<gene>
    <name evidence="1" type="ORF">ACFQ1S_39225</name>
</gene>
<reference evidence="2" key="1">
    <citation type="journal article" date="2019" name="Int. J. Syst. Evol. Microbiol.">
        <title>The Global Catalogue of Microorganisms (GCM) 10K type strain sequencing project: providing services to taxonomists for standard genome sequencing and annotation.</title>
        <authorList>
            <consortium name="The Broad Institute Genomics Platform"/>
            <consortium name="The Broad Institute Genome Sequencing Center for Infectious Disease"/>
            <person name="Wu L."/>
            <person name="Ma J."/>
        </authorList>
    </citation>
    <scope>NUCLEOTIDE SEQUENCE [LARGE SCALE GENOMIC DNA]</scope>
    <source>
        <strain evidence="2">JCM 31486</strain>
    </source>
</reference>
<accession>A0ABW3MKI8</accession>
<protein>
    <submittedName>
        <fullName evidence="1">DUF2079 domain-containing protein</fullName>
    </submittedName>
</protein>